<dbReference type="PANTHER" id="PTHR12304:SF4">
    <property type="entry name" value="URIDINE NUCLEOSIDASE"/>
    <property type="match status" value="1"/>
</dbReference>
<dbReference type="Proteomes" id="UP000054560">
    <property type="component" value="Unassembled WGS sequence"/>
</dbReference>
<dbReference type="PANTHER" id="PTHR12304">
    <property type="entry name" value="INOSINE-URIDINE PREFERRING NUCLEOSIDE HYDROLASE"/>
    <property type="match status" value="1"/>
</dbReference>
<feature type="domain" description="Inosine/uridine-preferring nucleoside hydrolase" evidence="5">
    <location>
        <begin position="123"/>
        <end position="427"/>
    </location>
</feature>
<dbReference type="GO" id="GO:0006152">
    <property type="term" value="P:purine nucleoside catabolic process"/>
    <property type="evidence" value="ECO:0007669"/>
    <property type="project" value="TreeGrafter"/>
</dbReference>
<dbReference type="Gene3D" id="3.90.245.10">
    <property type="entry name" value="Ribonucleoside hydrolase-like"/>
    <property type="match status" value="1"/>
</dbReference>
<organism evidence="6 7">
    <name type="scientific">Sphaeroforma arctica JP610</name>
    <dbReference type="NCBI Taxonomy" id="667725"/>
    <lineage>
        <taxon>Eukaryota</taxon>
        <taxon>Ichthyosporea</taxon>
        <taxon>Ichthyophonida</taxon>
        <taxon>Sphaeroforma</taxon>
    </lineage>
</organism>
<evidence type="ECO:0000259" key="5">
    <source>
        <dbReference type="Pfam" id="PF01156"/>
    </source>
</evidence>
<evidence type="ECO:0000256" key="2">
    <source>
        <dbReference type="ARBA" id="ARBA00022801"/>
    </source>
</evidence>
<dbReference type="Pfam" id="PF01156">
    <property type="entry name" value="IU_nuc_hydro"/>
    <property type="match status" value="1"/>
</dbReference>
<dbReference type="STRING" id="667725.A0A0L0FSR8"/>
<gene>
    <name evidence="6" type="ORF">SARC_08582</name>
</gene>
<evidence type="ECO:0000256" key="1">
    <source>
        <dbReference type="ARBA" id="ARBA00009176"/>
    </source>
</evidence>
<sequence length="445" mass="48496">MGRNIKAIDDTNVLVVGSVHDGPKTLRDMCATTLEPLGRAPLKKSNSDAKRQRLICNGEDEEGKKTCTWQCNSVLVEAKEGEQSSRHKVTKYVTEHTCTAPPAKSRIRRPSSTSSKPTKAKKIIFDTDIGIDDAMAAVFAIASPEIDLVAMTTVFGNATVENATRNALHVKDKFKLTNTVIAKGTNKPIVNAYVDPTVMVHGIAGLGDVDVPVSTTCEAIDTPAYQYIIDSLKADPNNITLVAVGPLTNLALALAACPEITKLVKEVVIMGGAFGLNEAYGNKTSCAEANVYLDPHAADKVFTADWPVVIVGLDVTQKCIFTHDFIDNLRTTAGEMGQFVWDVSRFYLKFYSEIVGLTKGCHVHDPSAIAYVIKPDLFTLRKGPVRVVCEGVAAGLTIQKLDRKRYHVDNWSPHRAQCVAVDVCNEELVELYRSTLVAYAKKQTE</sequence>
<dbReference type="eggNOG" id="KOG2938">
    <property type="taxonomic scope" value="Eukaryota"/>
</dbReference>
<dbReference type="EMBL" id="KQ242381">
    <property type="protein sequence ID" value="KNC79008.1"/>
    <property type="molecule type" value="Genomic_DNA"/>
</dbReference>
<dbReference type="SUPFAM" id="SSF53590">
    <property type="entry name" value="Nucleoside hydrolase"/>
    <property type="match status" value="1"/>
</dbReference>
<dbReference type="InterPro" id="IPR036452">
    <property type="entry name" value="Ribo_hydro-like"/>
</dbReference>
<evidence type="ECO:0000313" key="6">
    <source>
        <dbReference type="EMBL" id="KNC79008.1"/>
    </source>
</evidence>
<evidence type="ECO:0000256" key="4">
    <source>
        <dbReference type="SAM" id="MobiDB-lite"/>
    </source>
</evidence>
<dbReference type="GO" id="GO:0005829">
    <property type="term" value="C:cytosol"/>
    <property type="evidence" value="ECO:0007669"/>
    <property type="project" value="TreeGrafter"/>
</dbReference>
<comment type="similarity">
    <text evidence="1">Belongs to the IUNH family.</text>
</comment>
<evidence type="ECO:0000256" key="3">
    <source>
        <dbReference type="ARBA" id="ARBA00023295"/>
    </source>
</evidence>
<dbReference type="OrthoDB" id="432381at2759"/>
<keyword evidence="7" id="KW-1185">Reference proteome</keyword>
<protein>
    <recommendedName>
        <fullName evidence="5">Inosine/uridine-preferring nucleoside hydrolase domain-containing protein</fullName>
    </recommendedName>
</protein>
<dbReference type="RefSeq" id="XP_014152910.1">
    <property type="nucleotide sequence ID" value="XM_014297435.1"/>
</dbReference>
<dbReference type="InterPro" id="IPR001910">
    <property type="entry name" value="Inosine/uridine_hydrolase_dom"/>
</dbReference>
<dbReference type="AlphaFoldDB" id="A0A0L0FSR8"/>
<keyword evidence="2" id="KW-0378">Hydrolase</keyword>
<accession>A0A0L0FSR8</accession>
<proteinExistence type="inferred from homology"/>
<name>A0A0L0FSR8_9EUKA</name>
<evidence type="ECO:0000313" key="7">
    <source>
        <dbReference type="Proteomes" id="UP000054560"/>
    </source>
</evidence>
<dbReference type="InterPro" id="IPR023186">
    <property type="entry name" value="IUNH"/>
</dbReference>
<feature type="region of interest" description="Disordered" evidence="4">
    <location>
        <begin position="99"/>
        <end position="119"/>
    </location>
</feature>
<reference evidence="6 7" key="1">
    <citation type="submission" date="2011-02" db="EMBL/GenBank/DDBJ databases">
        <title>The Genome Sequence of Sphaeroforma arctica JP610.</title>
        <authorList>
            <consortium name="The Broad Institute Genome Sequencing Platform"/>
            <person name="Russ C."/>
            <person name="Cuomo C."/>
            <person name="Young S.K."/>
            <person name="Zeng Q."/>
            <person name="Gargeya S."/>
            <person name="Alvarado L."/>
            <person name="Berlin A."/>
            <person name="Chapman S.B."/>
            <person name="Chen Z."/>
            <person name="Freedman E."/>
            <person name="Gellesch M."/>
            <person name="Goldberg J."/>
            <person name="Griggs A."/>
            <person name="Gujja S."/>
            <person name="Heilman E."/>
            <person name="Heiman D."/>
            <person name="Howarth C."/>
            <person name="Mehta T."/>
            <person name="Neiman D."/>
            <person name="Pearson M."/>
            <person name="Roberts A."/>
            <person name="Saif S."/>
            <person name="Shea T."/>
            <person name="Shenoy N."/>
            <person name="Sisk P."/>
            <person name="Stolte C."/>
            <person name="Sykes S."/>
            <person name="White J."/>
            <person name="Yandava C."/>
            <person name="Burger G."/>
            <person name="Gray M.W."/>
            <person name="Holland P.W.H."/>
            <person name="King N."/>
            <person name="Lang F.B.F."/>
            <person name="Roger A.J."/>
            <person name="Ruiz-Trillo I."/>
            <person name="Haas B."/>
            <person name="Nusbaum C."/>
            <person name="Birren B."/>
        </authorList>
    </citation>
    <scope>NUCLEOTIDE SEQUENCE [LARGE SCALE GENOMIC DNA]</scope>
    <source>
        <strain evidence="6 7">JP610</strain>
    </source>
</reference>
<dbReference type="GeneID" id="25909086"/>
<dbReference type="GO" id="GO:0008477">
    <property type="term" value="F:purine nucleosidase activity"/>
    <property type="evidence" value="ECO:0007669"/>
    <property type="project" value="TreeGrafter"/>
</dbReference>
<keyword evidence="3" id="KW-0326">Glycosidase</keyword>
<dbReference type="CDD" id="cd02650">
    <property type="entry name" value="nuc_hydro_CaPnhB"/>
    <property type="match status" value="1"/>
</dbReference>